<dbReference type="InterPro" id="IPR047187">
    <property type="entry name" value="SF1_C_Upf1"/>
</dbReference>
<reference evidence="3 4" key="1">
    <citation type="journal article" date="2016" name="Sci. Rep.">
        <title>Penicillium arizonense, a new, genome sequenced fungal species, reveals a high chemical diversity in secreted metabolites.</title>
        <authorList>
            <person name="Grijseels S."/>
            <person name="Nielsen J.C."/>
            <person name="Randelovic M."/>
            <person name="Nielsen J."/>
            <person name="Nielsen K.F."/>
            <person name="Workman M."/>
            <person name="Frisvad J.C."/>
        </authorList>
    </citation>
    <scope>NUCLEOTIDE SEQUENCE [LARGE SCALE GENOMIC DNA]</scope>
    <source>
        <strain evidence="3 4">CBS 141311</strain>
    </source>
</reference>
<dbReference type="InterPro" id="IPR027417">
    <property type="entry name" value="P-loop_NTPase"/>
</dbReference>
<gene>
    <name evidence="3" type="ORF">PENARI_c015G04269</name>
</gene>
<dbReference type="EMBL" id="LXJU01000015">
    <property type="protein sequence ID" value="OGE50842.1"/>
    <property type="molecule type" value="Genomic_DNA"/>
</dbReference>
<dbReference type="SUPFAM" id="SSF52540">
    <property type="entry name" value="P-loop containing nucleoside triphosphate hydrolases"/>
    <property type="match status" value="1"/>
</dbReference>
<feature type="domain" description="DNA2/NAM7 helicase-like C-terminal" evidence="2">
    <location>
        <begin position="35"/>
        <end position="221"/>
    </location>
</feature>
<dbReference type="STRING" id="1835702.A0A1F5LCB0"/>
<dbReference type="PANTHER" id="PTHR10887:SF495">
    <property type="entry name" value="HELICASE SENATAXIN ISOFORM X1-RELATED"/>
    <property type="match status" value="1"/>
</dbReference>
<organism evidence="3 4">
    <name type="scientific">Penicillium arizonense</name>
    <dbReference type="NCBI Taxonomy" id="1835702"/>
    <lineage>
        <taxon>Eukaryota</taxon>
        <taxon>Fungi</taxon>
        <taxon>Dikarya</taxon>
        <taxon>Ascomycota</taxon>
        <taxon>Pezizomycotina</taxon>
        <taxon>Eurotiomycetes</taxon>
        <taxon>Eurotiomycetidae</taxon>
        <taxon>Eurotiales</taxon>
        <taxon>Aspergillaceae</taxon>
        <taxon>Penicillium</taxon>
    </lineage>
</organism>
<evidence type="ECO:0000313" key="4">
    <source>
        <dbReference type="Proteomes" id="UP000177622"/>
    </source>
</evidence>
<dbReference type="CDD" id="cd18808">
    <property type="entry name" value="SF1_C_Upf1"/>
    <property type="match status" value="1"/>
</dbReference>
<dbReference type="GO" id="GO:0001147">
    <property type="term" value="F:transcription termination site sequence-specific DNA binding"/>
    <property type="evidence" value="ECO:0007669"/>
    <property type="project" value="TreeGrafter"/>
</dbReference>
<dbReference type="GeneID" id="34578488"/>
<dbReference type="Gene3D" id="3.40.50.300">
    <property type="entry name" value="P-loop containing nucleotide triphosphate hydrolases"/>
    <property type="match status" value="1"/>
</dbReference>
<keyword evidence="4" id="KW-1185">Reference proteome</keyword>
<accession>A0A1F5LCB0</accession>
<evidence type="ECO:0000256" key="1">
    <source>
        <dbReference type="SAM" id="MobiDB-lite"/>
    </source>
</evidence>
<dbReference type="InterPro" id="IPR045055">
    <property type="entry name" value="DNA2/NAM7-like"/>
</dbReference>
<protein>
    <recommendedName>
        <fullName evidence="2">DNA2/NAM7 helicase-like C-terminal domain-containing protein</fullName>
    </recommendedName>
</protein>
<dbReference type="OrthoDB" id="4326398at2759"/>
<dbReference type="GO" id="GO:0006369">
    <property type="term" value="P:termination of RNA polymerase II transcription"/>
    <property type="evidence" value="ECO:0007669"/>
    <property type="project" value="TreeGrafter"/>
</dbReference>
<feature type="compositionally biased region" description="Basic and acidic residues" evidence="1">
    <location>
        <begin position="12"/>
        <end position="30"/>
    </location>
</feature>
<dbReference type="Proteomes" id="UP000177622">
    <property type="component" value="Unassembled WGS sequence"/>
</dbReference>
<proteinExistence type="predicted"/>
<comment type="caution">
    <text evidence="3">The sequence shown here is derived from an EMBL/GenBank/DDBJ whole genome shotgun (WGS) entry which is preliminary data.</text>
</comment>
<dbReference type="Pfam" id="PF13087">
    <property type="entry name" value="AAA_12"/>
    <property type="match status" value="1"/>
</dbReference>
<feature type="region of interest" description="Disordered" evidence="1">
    <location>
        <begin position="1"/>
        <end position="30"/>
    </location>
</feature>
<evidence type="ECO:0000259" key="2">
    <source>
        <dbReference type="Pfam" id="PF13087"/>
    </source>
</evidence>
<sequence>MSEEVSPPGNDLRGKGKDKHLPQIDPDKNPALHARLNFNGAERYRLYVQQRLAGKIHIIVNRLFYNKIRWECANILDPSNYAGQFSDYNMALYQIKSNVIFLNVANGEESMQGYSFVNHRHISLALGLAHDLHTSLSVALKSIVILTGYEAQRRAYIVEQGRRQGAHPEVKWMDMPALVIGTFQGNAANVVIFDVVRTKEVGFMRSYRRLNVALSRGRFALDCLYNAGSMTTKEFRFPRKTIKHALARILSFRPSGHA</sequence>
<name>A0A1F5LCB0_PENAI</name>
<dbReference type="AlphaFoldDB" id="A0A1F5LCB0"/>
<dbReference type="InterPro" id="IPR041679">
    <property type="entry name" value="DNA2/NAM7-like_C"/>
</dbReference>
<dbReference type="PANTHER" id="PTHR10887">
    <property type="entry name" value="DNA2/NAM7 HELICASE FAMILY"/>
    <property type="match status" value="1"/>
</dbReference>
<evidence type="ECO:0000313" key="3">
    <source>
        <dbReference type="EMBL" id="OGE50842.1"/>
    </source>
</evidence>
<dbReference type="GO" id="GO:0016604">
    <property type="term" value="C:nuclear body"/>
    <property type="evidence" value="ECO:0007669"/>
    <property type="project" value="TreeGrafter"/>
</dbReference>
<dbReference type="RefSeq" id="XP_022486288.1">
    <property type="nucleotide sequence ID" value="XM_022633754.1"/>
</dbReference>